<evidence type="ECO:0000313" key="2">
    <source>
        <dbReference type="EMBL" id="EFC97051.1"/>
    </source>
</evidence>
<dbReference type="EMBL" id="ACIO01000448">
    <property type="protein sequence ID" value="EFC97051.1"/>
    <property type="molecule type" value="Genomic_DNA"/>
</dbReference>
<reference evidence="2 3" key="1">
    <citation type="submission" date="2010-01" db="EMBL/GenBank/DDBJ databases">
        <authorList>
            <person name="Weinstock G."/>
            <person name="Sodergren E."/>
            <person name="Clifton S."/>
            <person name="Fulton L."/>
            <person name="Fulton B."/>
            <person name="Courtney L."/>
            <person name="Fronick C."/>
            <person name="Harrison M."/>
            <person name="Strong C."/>
            <person name="Farmer C."/>
            <person name="Delahaunty K."/>
            <person name="Markovic C."/>
            <person name="Hall O."/>
            <person name="Minx P."/>
            <person name="Tomlinson C."/>
            <person name="Mitreva M."/>
            <person name="Nelson J."/>
            <person name="Hou S."/>
            <person name="Wollam A."/>
            <person name="Pepin K.H."/>
            <person name="Johnson M."/>
            <person name="Bhonagiri V."/>
            <person name="Nash W.E."/>
            <person name="Warren W."/>
            <person name="Chinwalla A."/>
            <person name="Mardis E.R."/>
            <person name="Wilson R.K."/>
        </authorList>
    </citation>
    <scope>NUCLEOTIDE SEQUENCE [LARGE SCALE GENOMIC DNA]</scope>
    <source>
        <strain evidence="2 3">DSM 13479</strain>
    </source>
</reference>
<dbReference type="Proteomes" id="UP000004968">
    <property type="component" value="Unassembled WGS sequence"/>
</dbReference>
<sequence>MEEIEKEGVTVLNTILTETVSSGITLPQLILCTLTSLGIGIVLAFLHTYKNTSSKNFVMTLAILPAVVQAVIMLVNGNLGTGVAVMGAFGLVRFRSAPGNAREIGSVFLAMAIGLATGMGYLGIAVLLLLIIGAAILILTEIPFGSQSFSQKELKVTIPENLDYAGIFDDLFEKYTKSAELMKVRTTNMGSLYELCYRIELKKEEEEKAMLDDIRCRNGNLTIVCGRIAENREEL</sequence>
<organism evidence="2 3">
    <name type="scientific">Hungatella hathewayi DSM 13479</name>
    <dbReference type="NCBI Taxonomy" id="566550"/>
    <lineage>
        <taxon>Bacteria</taxon>
        <taxon>Bacillati</taxon>
        <taxon>Bacillota</taxon>
        <taxon>Clostridia</taxon>
        <taxon>Lachnospirales</taxon>
        <taxon>Lachnospiraceae</taxon>
        <taxon>Hungatella</taxon>
    </lineage>
</organism>
<dbReference type="AlphaFoldDB" id="D3AMA2"/>
<dbReference type="Pfam" id="PF16316">
    <property type="entry name" value="DUF4956"/>
    <property type="match status" value="1"/>
</dbReference>
<dbReference type="HOGENOM" id="CLU_100966_1_0_9"/>
<protein>
    <recommendedName>
        <fullName evidence="4">DUF4956 domain-containing protein</fullName>
    </recommendedName>
</protein>
<dbReference type="InterPro" id="IPR032531">
    <property type="entry name" value="DUF4956"/>
</dbReference>
<gene>
    <name evidence="2" type="ORF">CLOSTHATH_04752</name>
</gene>
<keyword evidence="1" id="KW-1133">Transmembrane helix</keyword>
<keyword evidence="1" id="KW-0812">Transmembrane</keyword>
<evidence type="ECO:0008006" key="4">
    <source>
        <dbReference type="Google" id="ProtNLM"/>
    </source>
</evidence>
<feature type="transmembrane region" description="Helical" evidence="1">
    <location>
        <begin position="58"/>
        <end position="89"/>
    </location>
</feature>
<feature type="transmembrane region" description="Helical" evidence="1">
    <location>
        <begin position="26"/>
        <end position="46"/>
    </location>
</feature>
<name>D3AMA2_9FIRM</name>
<evidence type="ECO:0000313" key="3">
    <source>
        <dbReference type="Proteomes" id="UP000004968"/>
    </source>
</evidence>
<comment type="caution">
    <text evidence="2">The sequence shown here is derived from an EMBL/GenBank/DDBJ whole genome shotgun (WGS) entry which is preliminary data.</text>
</comment>
<proteinExistence type="predicted"/>
<keyword evidence="1" id="KW-0472">Membrane</keyword>
<accession>D3AMA2</accession>
<feature type="transmembrane region" description="Helical" evidence="1">
    <location>
        <begin position="109"/>
        <end position="139"/>
    </location>
</feature>
<evidence type="ECO:0000256" key="1">
    <source>
        <dbReference type="SAM" id="Phobius"/>
    </source>
</evidence>